<name>A0ACC0XUZ0_9ROSI</name>
<evidence type="ECO:0000313" key="2">
    <source>
        <dbReference type="Proteomes" id="UP001163603"/>
    </source>
</evidence>
<accession>A0ACC0XUZ0</accession>
<comment type="caution">
    <text evidence="1">The sequence shown here is derived from an EMBL/GenBank/DDBJ whole genome shotgun (WGS) entry which is preliminary data.</text>
</comment>
<protein>
    <submittedName>
        <fullName evidence="1">Uncharacterized protein</fullName>
    </submittedName>
</protein>
<proteinExistence type="predicted"/>
<keyword evidence="2" id="KW-1185">Reference proteome</keyword>
<dbReference type="Proteomes" id="UP001163603">
    <property type="component" value="Chromosome 10"/>
</dbReference>
<gene>
    <name evidence="1" type="ORF">Pint_07447</name>
</gene>
<evidence type="ECO:0000313" key="1">
    <source>
        <dbReference type="EMBL" id="KAJ0025286.1"/>
    </source>
</evidence>
<sequence length="78" mass="9007">MEVDSLKGYSEGEILALKEQFERSYEDQLKRDTKMVELKLKETTNKLEQQLAAEQGARLKAKEKAQAAQMKSNIRYAK</sequence>
<reference evidence="2" key="1">
    <citation type="journal article" date="2023" name="G3 (Bethesda)">
        <title>Genome assembly and association tests identify interacting loci associated with vigor, precocity, and sex in interspecific pistachio rootstocks.</title>
        <authorList>
            <person name="Palmer W."/>
            <person name="Jacygrad E."/>
            <person name="Sagayaradj S."/>
            <person name="Cavanaugh K."/>
            <person name="Han R."/>
            <person name="Bertier L."/>
            <person name="Beede B."/>
            <person name="Kafkas S."/>
            <person name="Golino D."/>
            <person name="Preece J."/>
            <person name="Michelmore R."/>
        </authorList>
    </citation>
    <scope>NUCLEOTIDE SEQUENCE [LARGE SCALE GENOMIC DNA]</scope>
</reference>
<dbReference type="EMBL" id="CM047745">
    <property type="protein sequence ID" value="KAJ0025286.1"/>
    <property type="molecule type" value="Genomic_DNA"/>
</dbReference>
<organism evidence="1 2">
    <name type="scientific">Pistacia integerrima</name>
    <dbReference type="NCBI Taxonomy" id="434235"/>
    <lineage>
        <taxon>Eukaryota</taxon>
        <taxon>Viridiplantae</taxon>
        <taxon>Streptophyta</taxon>
        <taxon>Embryophyta</taxon>
        <taxon>Tracheophyta</taxon>
        <taxon>Spermatophyta</taxon>
        <taxon>Magnoliopsida</taxon>
        <taxon>eudicotyledons</taxon>
        <taxon>Gunneridae</taxon>
        <taxon>Pentapetalae</taxon>
        <taxon>rosids</taxon>
        <taxon>malvids</taxon>
        <taxon>Sapindales</taxon>
        <taxon>Anacardiaceae</taxon>
        <taxon>Pistacia</taxon>
    </lineage>
</organism>